<dbReference type="EMBL" id="CP145607">
    <property type="protein sequence ID" value="WWM70369.1"/>
    <property type="molecule type" value="Genomic_DNA"/>
</dbReference>
<dbReference type="InterPro" id="IPR010920">
    <property type="entry name" value="LSM_dom_sf"/>
</dbReference>
<evidence type="ECO:0000313" key="11">
    <source>
        <dbReference type="EMBL" id="WWM70369.1"/>
    </source>
</evidence>
<dbReference type="Gene3D" id="2.30.30.60">
    <property type="match status" value="1"/>
</dbReference>
<dbReference type="InterPro" id="IPR023408">
    <property type="entry name" value="MscS_beta-dom_sf"/>
</dbReference>
<keyword evidence="4 8" id="KW-0812">Transmembrane</keyword>
<feature type="domain" description="Mechanosensitive ion channel MscS C-terminal" evidence="10">
    <location>
        <begin position="291"/>
        <end position="373"/>
    </location>
</feature>
<proteinExistence type="inferred from homology"/>
<dbReference type="InterPro" id="IPR052702">
    <property type="entry name" value="MscS-like_channel"/>
</dbReference>
<organism evidence="11 12">
    <name type="scientific">Sphingomonas kaistensis</name>
    <dbReference type="NCBI Taxonomy" id="298708"/>
    <lineage>
        <taxon>Bacteria</taxon>
        <taxon>Pseudomonadati</taxon>
        <taxon>Pseudomonadota</taxon>
        <taxon>Alphaproteobacteria</taxon>
        <taxon>Sphingomonadales</taxon>
        <taxon>Sphingomonadaceae</taxon>
        <taxon>Sphingomonas</taxon>
    </lineage>
</organism>
<sequence length="405" mass="43280">MLGIYLGRRAGPPLADWWALKAGERASGFGPRFGDLLLYLCVSLLLGLLLELREWTLPANLLLGLSWGLATALLVWTLTSGLRMPRWAGAILAGAAFVAALTRAINGIRSLGSILEDVSLRIGDRTFTLLDAATLAISLLVLAAVIRLARRVISHSIARTDKLDSTQKVLAQKLAGIALLAAAFLIGIDLLGIDLTALAVFSGAVGLAIGFGLQKTFGNLIAGIILLLDRSIKPGDVISVGESFGAISKIGVRAVSIVTRDGKEHLIPNENLMTQEVVNWSYSDTKVRIHIPVGVSYNCDLPLAQKLMIEASKQPARVLPTPAPAVWLKGFGDNSVDHDILVWVADPEAGVGNVQSEVLNALWRMFKEHGIEIPFPQRDLHIRSLPDTGLAPPAKSTEDQGSPSS</sequence>
<keyword evidence="5 8" id="KW-1133">Transmembrane helix</keyword>
<keyword evidence="12" id="KW-1185">Reference proteome</keyword>
<feature type="transmembrane region" description="Helical" evidence="8">
    <location>
        <begin position="56"/>
        <end position="75"/>
    </location>
</feature>
<accession>A0ABZ2G1X4</accession>
<dbReference type="SUPFAM" id="SSF50182">
    <property type="entry name" value="Sm-like ribonucleoproteins"/>
    <property type="match status" value="1"/>
</dbReference>
<reference evidence="11 12" key="1">
    <citation type="submission" date="2024-02" db="EMBL/GenBank/DDBJ databases">
        <title>Full genome sequence of Sphingomonas kaistensis.</title>
        <authorList>
            <person name="Poletto B.L."/>
            <person name="Silva G."/>
            <person name="Galante D."/>
            <person name="Campos K.R."/>
            <person name="Santos M.B.N."/>
            <person name="Sacchi C.T."/>
        </authorList>
    </citation>
    <scope>NUCLEOTIDE SEQUENCE [LARGE SCALE GENOMIC DNA]</scope>
    <source>
        <strain evidence="11 12">MA4R</strain>
    </source>
</reference>
<evidence type="ECO:0000256" key="4">
    <source>
        <dbReference type="ARBA" id="ARBA00022692"/>
    </source>
</evidence>
<comment type="similarity">
    <text evidence="2">Belongs to the MscS (TC 1.A.23) family.</text>
</comment>
<feature type="transmembrane region" description="Helical" evidence="8">
    <location>
        <begin position="199"/>
        <end position="228"/>
    </location>
</feature>
<gene>
    <name evidence="11" type="ORF">V6R86_06685</name>
</gene>
<dbReference type="SUPFAM" id="SSF82689">
    <property type="entry name" value="Mechanosensitive channel protein MscS (YggB), C-terminal domain"/>
    <property type="match status" value="1"/>
</dbReference>
<evidence type="ECO:0000313" key="12">
    <source>
        <dbReference type="Proteomes" id="UP001382935"/>
    </source>
</evidence>
<feature type="transmembrane region" description="Helical" evidence="8">
    <location>
        <begin position="33"/>
        <end position="50"/>
    </location>
</feature>
<dbReference type="Gene3D" id="3.30.70.100">
    <property type="match status" value="1"/>
</dbReference>
<evidence type="ECO:0000256" key="2">
    <source>
        <dbReference type="ARBA" id="ARBA00008017"/>
    </source>
</evidence>
<keyword evidence="6 8" id="KW-0472">Membrane</keyword>
<dbReference type="InterPro" id="IPR006685">
    <property type="entry name" value="MscS_channel_2nd"/>
</dbReference>
<evidence type="ECO:0000256" key="8">
    <source>
        <dbReference type="SAM" id="Phobius"/>
    </source>
</evidence>
<feature type="transmembrane region" description="Helical" evidence="8">
    <location>
        <begin position="87"/>
        <end position="106"/>
    </location>
</feature>
<dbReference type="SUPFAM" id="SSF82861">
    <property type="entry name" value="Mechanosensitive channel protein MscS (YggB), transmembrane region"/>
    <property type="match status" value="1"/>
</dbReference>
<evidence type="ECO:0000256" key="7">
    <source>
        <dbReference type="SAM" id="MobiDB-lite"/>
    </source>
</evidence>
<feature type="transmembrane region" description="Helical" evidence="8">
    <location>
        <begin position="126"/>
        <end position="149"/>
    </location>
</feature>
<dbReference type="InterPro" id="IPR011014">
    <property type="entry name" value="MscS_channel_TM-2"/>
</dbReference>
<keyword evidence="3" id="KW-1003">Cell membrane</keyword>
<dbReference type="Gene3D" id="1.10.287.1260">
    <property type="match status" value="1"/>
</dbReference>
<evidence type="ECO:0000256" key="3">
    <source>
        <dbReference type="ARBA" id="ARBA00022475"/>
    </source>
</evidence>
<feature type="region of interest" description="Disordered" evidence="7">
    <location>
        <begin position="384"/>
        <end position="405"/>
    </location>
</feature>
<feature type="transmembrane region" description="Helical" evidence="8">
    <location>
        <begin position="170"/>
        <end position="193"/>
    </location>
</feature>
<evidence type="ECO:0000259" key="10">
    <source>
        <dbReference type="Pfam" id="PF21082"/>
    </source>
</evidence>
<dbReference type="InterPro" id="IPR011066">
    <property type="entry name" value="MscS_channel_C_sf"/>
</dbReference>
<evidence type="ECO:0000259" key="9">
    <source>
        <dbReference type="Pfam" id="PF00924"/>
    </source>
</evidence>
<dbReference type="PANTHER" id="PTHR30347:SF1">
    <property type="entry name" value="MECHANOSENSITIVE CHANNEL MSCK"/>
    <property type="match status" value="1"/>
</dbReference>
<comment type="subcellular location">
    <subcellularLocation>
        <location evidence="1">Cell membrane</location>
        <topology evidence="1">Multi-pass membrane protein</topology>
    </subcellularLocation>
</comment>
<dbReference type="Pfam" id="PF21082">
    <property type="entry name" value="MS_channel_3rd"/>
    <property type="match status" value="1"/>
</dbReference>
<evidence type="ECO:0000256" key="5">
    <source>
        <dbReference type="ARBA" id="ARBA00022989"/>
    </source>
</evidence>
<protein>
    <submittedName>
        <fullName evidence="11">Mechanosensitive ion channel domain-containing protein</fullName>
    </submittedName>
</protein>
<dbReference type="RefSeq" id="WP_338503071.1">
    <property type="nucleotide sequence ID" value="NZ_CP145607.1"/>
</dbReference>
<dbReference type="Proteomes" id="UP001382935">
    <property type="component" value="Chromosome"/>
</dbReference>
<dbReference type="Pfam" id="PF00924">
    <property type="entry name" value="MS_channel_2nd"/>
    <property type="match status" value="1"/>
</dbReference>
<evidence type="ECO:0000256" key="1">
    <source>
        <dbReference type="ARBA" id="ARBA00004651"/>
    </source>
</evidence>
<evidence type="ECO:0000256" key="6">
    <source>
        <dbReference type="ARBA" id="ARBA00023136"/>
    </source>
</evidence>
<dbReference type="InterPro" id="IPR049278">
    <property type="entry name" value="MS_channel_C"/>
</dbReference>
<name>A0ABZ2G1X4_9SPHN</name>
<dbReference type="PANTHER" id="PTHR30347">
    <property type="entry name" value="POTASSIUM CHANNEL RELATED"/>
    <property type="match status" value="1"/>
</dbReference>
<feature type="domain" description="Mechanosensitive ion channel MscS" evidence="9">
    <location>
        <begin position="216"/>
        <end position="281"/>
    </location>
</feature>